<sequence length="167" mass="18960">MQCNFCHREGLAILPMRAALIPHNSQFTFLPQNIEMPVDAQGETNYTATLLKEGYLYIFNEKNQEWISYYCTPNGYYSLLLPNSTEFKSSLLAKNEPCSDKPLEQARSRLITLPMDKPGITDRNTQKNNSDYYQHIAGIDPVYGYSYEGDVYVGETEKNSGSTAANF</sequence>
<keyword evidence="3" id="KW-1185">Reference proteome</keyword>
<dbReference type="Pfam" id="PF20249">
    <property type="entry name" value="VasX_N"/>
    <property type="match status" value="1"/>
</dbReference>
<proteinExistence type="predicted"/>
<dbReference type="CDD" id="cd20707">
    <property type="entry name" value="MIX_III"/>
    <property type="match status" value="1"/>
</dbReference>
<dbReference type="EMBL" id="FOHV01000041">
    <property type="protein sequence ID" value="SET57572.1"/>
    <property type="molecule type" value="Genomic_DNA"/>
</dbReference>
<dbReference type="RefSeq" id="WP_093322352.1">
    <property type="nucleotide sequence ID" value="NZ_FOHV01000041.1"/>
</dbReference>
<feature type="domain" description="Toxin VasX N-terminal region" evidence="1">
    <location>
        <begin position="3"/>
        <end position="115"/>
    </location>
</feature>
<gene>
    <name evidence="2" type="ORF">SAMN02583745_02773</name>
</gene>
<evidence type="ECO:0000259" key="1">
    <source>
        <dbReference type="Pfam" id="PF20249"/>
    </source>
</evidence>
<reference evidence="3" key="1">
    <citation type="submission" date="2016-10" db="EMBL/GenBank/DDBJ databases">
        <authorList>
            <person name="Varghese N."/>
            <person name="Submissions S."/>
        </authorList>
    </citation>
    <scope>NUCLEOTIDE SEQUENCE [LARGE SCALE GENOMIC DNA]</scope>
    <source>
        <strain evidence="3">DSM 18579</strain>
    </source>
</reference>
<dbReference type="Proteomes" id="UP000242642">
    <property type="component" value="Unassembled WGS sequence"/>
</dbReference>
<accession>A0A1I0FHI4</accession>
<protein>
    <recommendedName>
        <fullName evidence="1">Toxin VasX N-terminal region domain-containing protein</fullName>
    </recommendedName>
</protein>
<organism evidence="2 3">
    <name type="scientific">Thorsellia anophelis DSM 18579</name>
    <dbReference type="NCBI Taxonomy" id="1123402"/>
    <lineage>
        <taxon>Bacteria</taxon>
        <taxon>Pseudomonadati</taxon>
        <taxon>Pseudomonadota</taxon>
        <taxon>Gammaproteobacteria</taxon>
        <taxon>Enterobacterales</taxon>
        <taxon>Thorselliaceae</taxon>
        <taxon>Thorsellia</taxon>
    </lineage>
</organism>
<evidence type="ECO:0000313" key="2">
    <source>
        <dbReference type="EMBL" id="SET57572.1"/>
    </source>
</evidence>
<dbReference type="InterPro" id="IPR046864">
    <property type="entry name" value="VasX_N"/>
</dbReference>
<name>A0A1I0FHI4_9GAMM</name>
<evidence type="ECO:0000313" key="3">
    <source>
        <dbReference type="Proteomes" id="UP000242642"/>
    </source>
</evidence>
<dbReference type="AlphaFoldDB" id="A0A1I0FHI4"/>
<dbReference type="OrthoDB" id="6178961at2"/>